<protein>
    <submittedName>
        <fullName evidence="1">Uncharacterized protein</fullName>
    </submittedName>
</protein>
<dbReference type="EMBL" id="VIKS01000006">
    <property type="protein sequence ID" value="TQV87765.1"/>
    <property type="molecule type" value="Genomic_DNA"/>
</dbReference>
<keyword evidence="2" id="KW-1185">Reference proteome</keyword>
<reference evidence="1 2" key="1">
    <citation type="submission" date="2019-07" db="EMBL/GenBank/DDBJ databases">
        <title>Draft genome for Aliikangiella sp. M105.</title>
        <authorList>
            <person name="Wang G."/>
        </authorList>
    </citation>
    <scope>NUCLEOTIDE SEQUENCE [LARGE SCALE GENOMIC DNA]</scope>
    <source>
        <strain evidence="1 2">M105</strain>
    </source>
</reference>
<sequence length="93" mass="10826">MFDKKSRYAKLNPIVMKDERGREVEVTPFAEAPQQSFRGIHVRRQGERSDHLAAFYLSDPTGYWRLAEMADAMTAEVLTEKREIDIPNKNLEK</sequence>
<accession>A0A545UEA9</accession>
<dbReference type="OrthoDB" id="9809850at2"/>
<dbReference type="AlphaFoldDB" id="A0A545UEA9"/>
<proteinExistence type="predicted"/>
<organism evidence="1 2">
    <name type="scientific">Aliikangiella coralliicola</name>
    <dbReference type="NCBI Taxonomy" id="2592383"/>
    <lineage>
        <taxon>Bacteria</taxon>
        <taxon>Pseudomonadati</taxon>
        <taxon>Pseudomonadota</taxon>
        <taxon>Gammaproteobacteria</taxon>
        <taxon>Oceanospirillales</taxon>
        <taxon>Pleioneaceae</taxon>
        <taxon>Aliikangiella</taxon>
    </lineage>
</organism>
<evidence type="ECO:0000313" key="1">
    <source>
        <dbReference type="EMBL" id="TQV87765.1"/>
    </source>
</evidence>
<dbReference type="Proteomes" id="UP000315439">
    <property type="component" value="Unassembled WGS sequence"/>
</dbReference>
<name>A0A545UEA9_9GAMM</name>
<comment type="caution">
    <text evidence="1">The sequence shown here is derived from an EMBL/GenBank/DDBJ whole genome shotgun (WGS) entry which is preliminary data.</text>
</comment>
<evidence type="ECO:0000313" key="2">
    <source>
        <dbReference type="Proteomes" id="UP000315439"/>
    </source>
</evidence>
<gene>
    <name evidence="1" type="ORF">FLL46_10285</name>
</gene>
<dbReference type="RefSeq" id="WP_142893426.1">
    <property type="nucleotide sequence ID" value="NZ_ML660163.1"/>
</dbReference>